<accession>A0A1H4ETA1</accession>
<organism evidence="12 13">
    <name type="scientific">Alistipes timonensis JC136</name>
    <dbReference type="NCBI Taxonomy" id="1033731"/>
    <lineage>
        <taxon>Bacteria</taxon>
        <taxon>Pseudomonadati</taxon>
        <taxon>Bacteroidota</taxon>
        <taxon>Bacteroidia</taxon>
        <taxon>Bacteroidales</taxon>
        <taxon>Rikenellaceae</taxon>
        <taxon>Alistipes</taxon>
    </lineage>
</organism>
<keyword evidence="6" id="KW-0720">Serine protease</keyword>
<dbReference type="SUPFAM" id="SSF50993">
    <property type="entry name" value="Peptidase/esterase 'gauge' domain"/>
    <property type="match status" value="1"/>
</dbReference>
<feature type="domain" description="Peptidase S9 prolyl oligopeptidase catalytic" evidence="10">
    <location>
        <begin position="494"/>
        <end position="703"/>
    </location>
</feature>
<proteinExistence type="inferred from homology"/>
<dbReference type="GO" id="GO:0070012">
    <property type="term" value="F:oligopeptidase activity"/>
    <property type="evidence" value="ECO:0007669"/>
    <property type="project" value="TreeGrafter"/>
</dbReference>
<evidence type="ECO:0000259" key="11">
    <source>
        <dbReference type="Pfam" id="PF02897"/>
    </source>
</evidence>
<dbReference type="SUPFAM" id="SSF53474">
    <property type="entry name" value="alpha/beta-Hydrolases"/>
    <property type="match status" value="1"/>
</dbReference>
<dbReference type="STRING" id="1033731.SAMN05444145_10848"/>
<comment type="catalytic activity">
    <reaction evidence="1">
        <text>Hydrolysis of Pro-|-Xaa &gt;&gt; Ala-|-Xaa in oligopeptides.</text>
        <dbReference type="EC" id="3.4.21.26"/>
    </reaction>
</comment>
<dbReference type="Pfam" id="PF02897">
    <property type="entry name" value="Peptidase_S9_N"/>
    <property type="match status" value="1"/>
</dbReference>
<keyword evidence="5" id="KW-0378">Hydrolase</keyword>
<dbReference type="Proteomes" id="UP000183253">
    <property type="component" value="Unassembled WGS sequence"/>
</dbReference>
<dbReference type="InterPro" id="IPR002471">
    <property type="entry name" value="Pept_S9_AS"/>
</dbReference>
<dbReference type="GO" id="GO:0004252">
    <property type="term" value="F:serine-type endopeptidase activity"/>
    <property type="evidence" value="ECO:0007669"/>
    <property type="project" value="UniProtKB-EC"/>
</dbReference>
<dbReference type="EMBL" id="FNRI01000008">
    <property type="protein sequence ID" value="SEA87750.1"/>
    <property type="molecule type" value="Genomic_DNA"/>
</dbReference>
<dbReference type="Gene3D" id="3.40.50.1820">
    <property type="entry name" value="alpha/beta hydrolase"/>
    <property type="match status" value="1"/>
</dbReference>
<evidence type="ECO:0000256" key="2">
    <source>
        <dbReference type="ARBA" id="ARBA00005228"/>
    </source>
</evidence>
<gene>
    <name evidence="12" type="ORF">SAMN05444145_10848</name>
</gene>
<evidence type="ECO:0000256" key="1">
    <source>
        <dbReference type="ARBA" id="ARBA00001070"/>
    </source>
</evidence>
<dbReference type="RefSeq" id="WP_010264775.1">
    <property type="nucleotide sequence ID" value="NZ_CAEG01000015.1"/>
</dbReference>
<comment type="similarity">
    <text evidence="2">Belongs to the peptidase S9A family.</text>
</comment>
<evidence type="ECO:0000256" key="7">
    <source>
        <dbReference type="ARBA" id="ARBA00060121"/>
    </source>
</evidence>
<dbReference type="PROSITE" id="PS51257">
    <property type="entry name" value="PROKAR_LIPOPROTEIN"/>
    <property type="match status" value="1"/>
</dbReference>
<dbReference type="GO" id="GO:0006508">
    <property type="term" value="P:proteolysis"/>
    <property type="evidence" value="ECO:0007669"/>
    <property type="project" value="UniProtKB-KW"/>
</dbReference>
<feature type="chain" id="PRO_5010223732" description="prolyl oligopeptidase" evidence="9">
    <location>
        <begin position="20"/>
        <end position="711"/>
    </location>
</feature>
<dbReference type="InterPro" id="IPR029058">
    <property type="entry name" value="AB_hydrolase_fold"/>
</dbReference>
<dbReference type="PANTHER" id="PTHR42881:SF2">
    <property type="entry name" value="PROLYL ENDOPEPTIDASE"/>
    <property type="match status" value="1"/>
</dbReference>
<dbReference type="AlphaFoldDB" id="A0A1H4ETA1"/>
<dbReference type="InterPro" id="IPR002470">
    <property type="entry name" value="Peptidase_S9A"/>
</dbReference>
<keyword evidence="13" id="KW-1185">Reference proteome</keyword>
<dbReference type="InterPro" id="IPR023302">
    <property type="entry name" value="Pept_S9A_N"/>
</dbReference>
<reference evidence="12 13" key="1">
    <citation type="submission" date="2016-10" db="EMBL/GenBank/DDBJ databases">
        <authorList>
            <person name="de Groot N.N."/>
        </authorList>
    </citation>
    <scope>NUCLEOTIDE SEQUENCE [LARGE SCALE GENOMIC DNA]</scope>
    <source>
        <strain evidence="12 13">DSM 25383</strain>
    </source>
</reference>
<dbReference type="EC" id="3.4.21.26" evidence="3"/>
<dbReference type="PRINTS" id="PR00862">
    <property type="entry name" value="PROLIGOPTASE"/>
</dbReference>
<evidence type="ECO:0000313" key="12">
    <source>
        <dbReference type="EMBL" id="SEA87750.1"/>
    </source>
</evidence>
<keyword evidence="9" id="KW-0732">Signal</keyword>
<keyword evidence="4" id="KW-0645">Protease</keyword>
<evidence type="ECO:0000256" key="5">
    <source>
        <dbReference type="ARBA" id="ARBA00022801"/>
    </source>
</evidence>
<dbReference type="PROSITE" id="PS00708">
    <property type="entry name" value="PRO_ENDOPEP_SER"/>
    <property type="match status" value="1"/>
</dbReference>
<dbReference type="GO" id="GO:0005829">
    <property type="term" value="C:cytosol"/>
    <property type="evidence" value="ECO:0007669"/>
    <property type="project" value="TreeGrafter"/>
</dbReference>
<dbReference type="InterPro" id="IPR051167">
    <property type="entry name" value="Prolyl_oligopep/macrocyclase"/>
</dbReference>
<evidence type="ECO:0000256" key="6">
    <source>
        <dbReference type="ARBA" id="ARBA00022825"/>
    </source>
</evidence>
<name>A0A1H4ETA1_9BACT</name>
<protein>
    <recommendedName>
        <fullName evidence="3">prolyl oligopeptidase</fullName>
        <ecNumber evidence="3">3.4.21.26</ecNumber>
    </recommendedName>
    <alternativeName>
        <fullName evidence="8">Proline-specific endopeptidase</fullName>
    </alternativeName>
</protein>
<evidence type="ECO:0000256" key="8">
    <source>
        <dbReference type="ARBA" id="ARBA00081187"/>
    </source>
</evidence>
<evidence type="ECO:0000256" key="9">
    <source>
        <dbReference type="SAM" id="SignalP"/>
    </source>
</evidence>
<feature type="signal peptide" evidence="9">
    <location>
        <begin position="1"/>
        <end position="19"/>
    </location>
</feature>
<dbReference type="FunFam" id="3.40.50.1820:FF:000005">
    <property type="entry name" value="Prolyl endopeptidase"/>
    <property type="match status" value="1"/>
</dbReference>
<evidence type="ECO:0000313" key="13">
    <source>
        <dbReference type="Proteomes" id="UP000183253"/>
    </source>
</evidence>
<evidence type="ECO:0000259" key="10">
    <source>
        <dbReference type="Pfam" id="PF00326"/>
    </source>
</evidence>
<dbReference type="Pfam" id="PF00326">
    <property type="entry name" value="Peptidase_S9"/>
    <property type="match status" value="1"/>
</dbReference>
<comment type="function">
    <text evidence="7">Cleaves peptide bonds on the C-terminal side of prolyl residues within peptides that are up to approximately 30 amino acids long. Has an absolute requirement for an X-Pro bond in the trans configuration immediately preceding the Pro-Y scissible bond.</text>
</comment>
<dbReference type="Gene3D" id="2.130.10.120">
    <property type="entry name" value="Prolyl oligopeptidase, N-terminal domain"/>
    <property type="match status" value="1"/>
</dbReference>
<sequence length="711" mass="79265">MKYFSYKVAVLLAAAAVAASCSNMKQIKLLPYPETERGDVVDNYFGTEVPDPYRWLEDDNSEATAAWVAAENAVTQDYLSQIPFRGAIRERLTELWNYPKEGAPAKHGDWWYYSCNDGLQNQSVIWRTKEPGAPGEVFLDPNTLSDDGTVALAAMSFSKDGRWFAYSAAASGSDWVEIRVMDTADKSLTADRINWVKFSGARWAPDSKGFYYSAYDAPKKSAYSSKNEFQKVYYHELGTPQSADKLVYEDKAHPLRYFSAVPSEDGKWLFIVGSEGTSGSEILYKKVSEPKFRTLLPGFKADYMPVDCKDDQLYYVTNEDASNYALMKIDLNRPSRIETVIPEDGKSLLDGVGTAGGYLFASYLEDAQSRIRQYDYDGRLMRTVELPAIGTVGGFDGEKEDAELYYTLTNYTSPATVYKYDIASGASTLYKAPEVKFDPAQFTTEQVFFTSKDGTEVPMFITYRKGLKRDGKNPCLLYAYGGFQINLTPGFTPTTILFVEQGGIYCEANLRGGSEYGEAWHKAGMLENKQNVFDDFIAAAEYLVAEKYTSSDKLAIRGGSNGGLLVGACEVQRPDLYAVCFPAVGVMDMLRYHKFTIGWGWAVEYGSSDNEEQFSYIYKYSPLHNIKEGVKYPATLVTTADHDDRVVPAHSFKFAAAMQHAQAGDAPILIRIESKAGHGAGKPTSKRIDEATDQYAFLFQNIGVPYKVVKK</sequence>
<dbReference type="OrthoDB" id="9801421at2"/>
<evidence type="ECO:0000256" key="3">
    <source>
        <dbReference type="ARBA" id="ARBA00011897"/>
    </source>
</evidence>
<evidence type="ECO:0000256" key="4">
    <source>
        <dbReference type="ARBA" id="ARBA00022670"/>
    </source>
</evidence>
<feature type="domain" description="Peptidase S9A N-terminal" evidence="11">
    <location>
        <begin position="33"/>
        <end position="432"/>
    </location>
</feature>
<dbReference type="PANTHER" id="PTHR42881">
    <property type="entry name" value="PROLYL ENDOPEPTIDASE"/>
    <property type="match status" value="1"/>
</dbReference>
<dbReference type="InterPro" id="IPR001375">
    <property type="entry name" value="Peptidase_S9_cat"/>
</dbReference>